<keyword evidence="4" id="KW-1185">Reference proteome</keyword>
<dbReference type="InterPro" id="IPR005153">
    <property type="entry name" value="MbtH-like_dom"/>
</dbReference>
<dbReference type="InterPro" id="IPR038020">
    <property type="entry name" value="MbtH-like_sf"/>
</dbReference>
<dbReference type="GO" id="GO:0019290">
    <property type="term" value="P:siderophore biosynthetic process"/>
    <property type="evidence" value="ECO:0007669"/>
    <property type="project" value="TreeGrafter"/>
</dbReference>
<dbReference type="Proteomes" id="UP001552594">
    <property type="component" value="Unassembled WGS sequence"/>
</dbReference>
<dbReference type="OrthoDB" id="7584480at2"/>
<dbReference type="AlphaFoldDB" id="A0A348AZ40"/>
<dbReference type="EMBL" id="LC375136">
    <property type="protein sequence ID" value="BBD17762.1"/>
    <property type="molecule type" value="Genomic_DNA"/>
</dbReference>
<protein>
    <submittedName>
        <fullName evidence="2 3">MbtH</fullName>
    </submittedName>
</protein>
<dbReference type="InterPro" id="IPR037407">
    <property type="entry name" value="MLP_fam"/>
</dbReference>
<name>A0A348AZ40_STRON</name>
<evidence type="ECO:0000259" key="1">
    <source>
        <dbReference type="SMART" id="SM00923"/>
    </source>
</evidence>
<proteinExistence type="predicted"/>
<reference evidence="2" key="1">
    <citation type="journal article" date="2018" name="Nat. Commun.">
        <title>Reprogramming of the antimycin NRPS-PKS assembly lines inspired by gene evolution.</title>
        <authorList>
            <person name="Awakawa T."/>
            <person name="Fujioka T."/>
            <person name="Zhang L."/>
            <person name="Hoshino S."/>
            <person name="Hu Z."/>
            <person name="Hashimoto J."/>
            <person name="Kozone I."/>
            <person name="Ikeda H."/>
            <person name="Shin-ya K."/>
            <person name="Liu W."/>
            <person name="Abe I."/>
        </authorList>
    </citation>
    <scope>NUCLEOTIDE SEQUENCE</scope>
    <source>
        <strain evidence="2">NBRC 13466</strain>
    </source>
</reference>
<sequence>MTSTSPFDNENLSFRALVNDHGQHCLWPDFVPVPAGWRTVHGPAGRAACLRHIASHSQPAPEAVA</sequence>
<dbReference type="Gene3D" id="3.90.820.10">
    <property type="entry name" value="Structural Genomics, Unknown Function 30-nov-00 1gh9 Mol_id"/>
    <property type="match status" value="1"/>
</dbReference>
<accession>A0A348AZ40</accession>
<gene>
    <name evidence="2" type="primary">natE</name>
    <name evidence="3" type="ORF">AB0L16_32240</name>
</gene>
<dbReference type="EMBL" id="JBFAUK010000047">
    <property type="protein sequence ID" value="MEV5511033.1"/>
    <property type="molecule type" value="Genomic_DNA"/>
</dbReference>
<reference evidence="3 4" key="2">
    <citation type="submission" date="2024-06" db="EMBL/GenBank/DDBJ databases">
        <title>The Natural Products Discovery Center: Release of the First 8490 Sequenced Strains for Exploring Actinobacteria Biosynthetic Diversity.</title>
        <authorList>
            <person name="Kalkreuter E."/>
            <person name="Kautsar S.A."/>
            <person name="Yang D."/>
            <person name="Bader C.D."/>
            <person name="Teijaro C.N."/>
            <person name="Fluegel L."/>
            <person name="Davis C.M."/>
            <person name="Simpson J.R."/>
            <person name="Lauterbach L."/>
            <person name="Steele A.D."/>
            <person name="Gui C."/>
            <person name="Meng S."/>
            <person name="Li G."/>
            <person name="Viehrig K."/>
            <person name="Ye F."/>
            <person name="Su P."/>
            <person name="Kiefer A.F."/>
            <person name="Nichols A."/>
            <person name="Cepeda A.J."/>
            <person name="Yan W."/>
            <person name="Fan B."/>
            <person name="Jiang Y."/>
            <person name="Adhikari A."/>
            <person name="Zheng C.-J."/>
            <person name="Schuster L."/>
            <person name="Cowan T.M."/>
            <person name="Smanski M.J."/>
            <person name="Chevrette M.G."/>
            <person name="De Carvalho L.P.S."/>
            <person name="Shen B."/>
        </authorList>
    </citation>
    <scope>NUCLEOTIDE SEQUENCE [LARGE SCALE GENOMIC DNA]</scope>
    <source>
        <strain evidence="3 4">NPDC052347</strain>
    </source>
</reference>
<dbReference type="RefSeq" id="WP_153068590.1">
    <property type="nucleotide sequence ID" value="NZ_JBFAUK010000047.1"/>
</dbReference>
<organism evidence="2">
    <name type="scientific">Streptomyces orinoci</name>
    <name type="common">Streptoverticillium orinoci</name>
    <dbReference type="NCBI Taxonomy" id="67339"/>
    <lineage>
        <taxon>Bacteria</taxon>
        <taxon>Bacillati</taxon>
        <taxon>Actinomycetota</taxon>
        <taxon>Actinomycetes</taxon>
        <taxon>Kitasatosporales</taxon>
        <taxon>Streptomycetaceae</taxon>
        <taxon>Streptomyces</taxon>
    </lineage>
</organism>
<evidence type="ECO:0000313" key="2">
    <source>
        <dbReference type="EMBL" id="BBD17762.1"/>
    </source>
</evidence>
<dbReference type="PANTHER" id="PTHR38444:SF1">
    <property type="entry name" value="ENTEROBACTIN BIOSYNTHESIS PROTEIN YBDZ"/>
    <property type="match status" value="1"/>
</dbReference>
<dbReference type="SUPFAM" id="SSF160582">
    <property type="entry name" value="MbtH-like"/>
    <property type="match status" value="1"/>
</dbReference>
<dbReference type="GO" id="GO:0005829">
    <property type="term" value="C:cytosol"/>
    <property type="evidence" value="ECO:0007669"/>
    <property type="project" value="TreeGrafter"/>
</dbReference>
<dbReference type="Pfam" id="PF03621">
    <property type="entry name" value="MbtH"/>
    <property type="match status" value="1"/>
</dbReference>
<evidence type="ECO:0000313" key="4">
    <source>
        <dbReference type="Proteomes" id="UP001552594"/>
    </source>
</evidence>
<feature type="domain" description="MbtH-like" evidence="1">
    <location>
        <begin position="5"/>
        <end position="55"/>
    </location>
</feature>
<dbReference type="SMART" id="SM00923">
    <property type="entry name" value="MbtH"/>
    <property type="match status" value="1"/>
</dbReference>
<dbReference type="PANTHER" id="PTHR38444">
    <property type="entry name" value="ENTEROBACTIN BIOSYNTHESIS PROTEIN YBDZ"/>
    <property type="match status" value="1"/>
</dbReference>
<evidence type="ECO:0000313" key="3">
    <source>
        <dbReference type="EMBL" id="MEV5511033.1"/>
    </source>
</evidence>